<evidence type="ECO:0000256" key="2">
    <source>
        <dbReference type="ARBA" id="ARBA00012513"/>
    </source>
</evidence>
<keyword evidence="4" id="KW-0808">Transferase</keyword>
<dbReference type="PROSITE" id="PS00108">
    <property type="entry name" value="PROTEIN_KINASE_ST"/>
    <property type="match status" value="1"/>
</dbReference>
<evidence type="ECO:0000256" key="4">
    <source>
        <dbReference type="ARBA" id="ARBA00022679"/>
    </source>
</evidence>
<feature type="domain" description="EF-hand" evidence="16">
    <location>
        <begin position="749"/>
        <end position="782"/>
    </location>
</feature>
<dbReference type="EMBL" id="CDMZ01000057">
    <property type="protein sequence ID" value="CEM05600.1"/>
    <property type="molecule type" value="Genomic_DNA"/>
</dbReference>
<comment type="cofactor">
    <cofactor evidence="1">
        <name>Mg(2+)</name>
        <dbReference type="ChEBI" id="CHEBI:18420"/>
    </cofactor>
</comment>
<reference evidence="17" key="1">
    <citation type="submission" date="2014-11" db="EMBL/GenBank/DDBJ databases">
        <authorList>
            <person name="Otto D Thomas"/>
            <person name="Naeem Raeece"/>
        </authorList>
    </citation>
    <scope>NUCLEOTIDE SEQUENCE</scope>
</reference>
<keyword evidence="9" id="KW-0106">Calcium</keyword>
<feature type="compositionally biased region" description="Polar residues" evidence="14">
    <location>
        <begin position="550"/>
        <end position="559"/>
    </location>
</feature>
<dbReference type="PhylomeDB" id="A0A0G4F2J7"/>
<dbReference type="Pfam" id="PF13499">
    <property type="entry name" value="EF-hand_7"/>
    <property type="match status" value="2"/>
</dbReference>
<keyword evidence="10" id="KW-0067">ATP-binding</keyword>
<dbReference type="Pfam" id="PF00069">
    <property type="entry name" value="Pkinase"/>
    <property type="match status" value="1"/>
</dbReference>
<organism evidence="17">
    <name type="scientific">Chromera velia CCMP2878</name>
    <dbReference type="NCBI Taxonomy" id="1169474"/>
    <lineage>
        <taxon>Eukaryota</taxon>
        <taxon>Sar</taxon>
        <taxon>Alveolata</taxon>
        <taxon>Colpodellida</taxon>
        <taxon>Chromeraceae</taxon>
        <taxon>Chromera</taxon>
    </lineage>
</organism>
<dbReference type="InterPro" id="IPR011992">
    <property type="entry name" value="EF-hand-dom_pair"/>
</dbReference>
<feature type="domain" description="EF-hand" evidence="16">
    <location>
        <begin position="210"/>
        <end position="245"/>
    </location>
</feature>
<evidence type="ECO:0000256" key="12">
    <source>
        <dbReference type="ARBA" id="ARBA00047899"/>
    </source>
</evidence>
<feature type="compositionally biased region" description="Basic and acidic residues" evidence="14">
    <location>
        <begin position="632"/>
        <end position="643"/>
    </location>
</feature>
<dbReference type="Gene3D" id="1.10.238.10">
    <property type="entry name" value="EF-hand"/>
    <property type="match status" value="2"/>
</dbReference>
<dbReference type="GO" id="GO:0005509">
    <property type="term" value="F:calcium ion binding"/>
    <property type="evidence" value="ECO:0007669"/>
    <property type="project" value="InterPro"/>
</dbReference>
<dbReference type="SUPFAM" id="SSF47473">
    <property type="entry name" value="EF-hand"/>
    <property type="match status" value="2"/>
</dbReference>
<feature type="compositionally biased region" description="Low complexity" evidence="14">
    <location>
        <begin position="666"/>
        <end position="679"/>
    </location>
</feature>
<feature type="domain" description="EF-hand" evidence="16">
    <location>
        <begin position="721"/>
        <end position="747"/>
    </location>
</feature>
<dbReference type="FunFam" id="1.10.238.10:FF:000003">
    <property type="entry name" value="Calmodulin A"/>
    <property type="match status" value="1"/>
</dbReference>
<dbReference type="InterPro" id="IPR000719">
    <property type="entry name" value="Prot_kinase_dom"/>
</dbReference>
<feature type="domain" description="EF-hand" evidence="16">
    <location>
        <begin position="783"/>
        <end position="818"/>
    </location>
</feature>
<dbReference type="InterPro" id="IPR050205">
    <property type="entry name" value="CDPK_Ser/Thr_kinases"/>
</dbReference>
<keyword evidence="6" id="KW-0677">Repeat</keyword>
<dbReference type="SUPFAM" id="SSF56112">
    <property type="entry name" value="Protein kinase-like (PK-like)"/>
    <property type="match status" value="1"/>
</dbReference>
<dbReference type="CDD" id="cd00051">
    <property type="entry name" value="EFh"/>
    <property type="match status" value="2"/>
</dbReference>
<comment type="catalytic activity">
    <reaction evidence="12">
        <text>L-threonyl-[protein] + ATP = O-phospho-L-threonyl-[protein] + ADP + H(+)</text>
        <dbReference type="Rhea" id="RHEA:46608"/>
        <dbReference type="Rhea" id="RHEA-COMP:11060"/>
        <dbReference type="Rhea" id="RHEA-COMP:11605"/>
        <dbReference type="ChEBI" id="CHEBI:15378"/>
        <dbReference type="ChEBI" id="CHEBI:30013"/>
        <dbReference type="ChEBI" id="CHEBI:30616"/>
        <dbReference type="ChEBI" id="CHEBI:61977"/>
        <dbReference type="ChEBI" id="CHEBI:456216"/>
        <dbReference type="EC" id="2.7.11.1"/>
    </reaction>
</comment>
<feature type="region of interest" description="Disordered" evidence="14">
    <location>
        <begin position="543"/>
        <end position="567"/>
    </location>
</feature>
<protein>
    <recommendedName>
        <fullName evidence="2">non-specific serine/threonine protein kinase</fullName>
        <ecNumber evidence="2">2.7.11.1</ecNumber>
    </recommendedName>
</protein>
<evidence type="ECO:0000256" key="7">
    <source>
        <dbReference type="ARBA" id="ARBA00022741"/>
    </source>
</evidence>
<keyword evidence="5" id="KW-0479">Metal-binding</keyword>
<dbReference type="InterPro" id="IPR011009">
    <property type="entry name" value="Kinase-like_dom_sf"/>
</dbReference>
<dbReference type="PANTHER" id="PTHR24349">
    <property type="entry name" value="SERINE/THREONINE-PROTEIN KINASE"/>
    <property type="match status" value="1"/>
</dbReference>
<evidence type="ECO:0000256" key="3">
    <source>
        <dbReference type="ARBA" id="ARBA00022527"/>
    </source>
</evidence>
<dbReference type="VEuPathDB" id="CryptoDB:Cvel_14661"/>
<accession>A0A0G4F2J7</accession>
<proteinExistence type="inferred from homology"/>
<evidence type="ECO:0000256" key="9">
    <source>
        <dbReference type="ARBA" id="ARBA00022837"/>
    </source>
</evidence>
<evidence type="ECO:0000256" key="5">
    <source>
        <dbReference type="ARBA" id="ARBA00022723"/>
    </source>
</evidence>
<keyword evidence="8" id="KW-0418">Kinase</keyword>
<dbReference type="AlphaFoldDB" id="A0A0G4F2J7"/>
<evidence type="ECO:0000256" key="13">
    <source>
        <dbReference type="ARBA" id="ARBA00048679"/>
    </source>
</evidence>
<dbReference type="InterPro" id="IPR008271">
    <property type="entry name" value="Ser/Thr_kinase_AS"/>
</dbReference>
<evidence type="ECO:0000256" key="6">
    <source>
        <dbReference type="ARBA" id="ARBA00022737"/>
    </source>
</evidence>
<name>A0A0G4F2J7_9ALVE</name>
<dbReference type="GO" id="GO:0005524">
    <property type="term" value="F:ATP binding"/>
    <property type="evidence" value="ECO:0007669"/>
    <property type="project" value="UniProtKB-KW"/>
</dbReference>
<evidence type="ECO:0000256" key="10">
    <source>
        <dbReference type="ARBA" id="ARBA00022840"/>
    </source>
</evidence>
<evidence type="ECO:0000313" key="17">
    <source>
        <dbReference type="EMBL" id="CEM05600.1"/>
    </source>
</evidence>
<feature type="region of interest" description="Disordered" evidence="14">
    <location>
        <begin position="624"/>
        <end position="679"/>
    </location>
</feature>
<dbReference type="Gene3D" id="1.10.510.10">
    <property type="entry name" value="Transferase(Phosphotransferase) domain 1"/>
    <property type="match status" value="1"/>
</dbReference>
<feature type="compositionally biased region" description="Polar residues" evidence="14">
    <location>
        <begin position="645"/>
        <end position="662"/>
    </location>
</feature>
<dbReference type="InterPro" id="IPR002048">
    <property type="entry name" value="EF_hand_dom"/>
</dbReference>
<dbReference type="PROSITE" id="PS00018">
    <property type="entry name" value="EF_HAND_1"/>
    <property type="match status" value="4"/>
</dbReference>
<dbReference type="InterPro" id="IPR018247">
    <property type="entry name" value="EF_Hand_1_Ca_BS"/>
</dbReference>
<dbReference type="PROSITE" id="PS50011">
    <property type="entry name" value="PROTEIN_KINASE_DOM"/>
    <property type="match status" value="1"/>
</dbReference>
<evidence type="ECO:0000256" key="1">
    <source>
        <dbReference type="ARBA" id="ARBA00001946"/>
    </source>
</evidence>
<dbReference type="CDD" id="cd05117">
    <property type="entry name" value="STKc_CAMK"/>
    <property type="match status" value="1"/>
</dbReference>
<dbReference type="GO" id="GO:0004674">
    <property type="term" value="F:protein serine/threonine kinase activity"/>
    <property type="evidence" value="ECO:0007669"/>
    <property type="project" value="UniProtKB-KW"/>
</dbReference>
<gene>
    <name evidence="17" type="ORF">Cvel_14661</name>
</gene>
<comment type="catalytic activity">
    <reaction evidence="13">
        <text>L-seryl-[protein] + ATP = O-phospho-L-seryl-[protein] + ADP + H(+)</text>
        <dbReference type="Rhea" id="RHEA:17989"/>
        <dbReference type="Rhea" id="RHEA-COMP:9863"/>
        <dbReference type="Rhea" id="RHEA-COMP:11604"/>
        <dbReference type="ChEBI" id="CHEBI:15378"/>
        <dbReference type="ChEBI" id="CHEBI:29999"/>
        <dbReference type="ChEBI" id="CHEBI:30616"/>
        <dbReference type="ChEBI" id="CHEBI:83421"/>
        <dbReference type="ChEBI" id="CHEBI:456216"/>
        <dbReference type="EC" id="2.7.11.1"/>
    </reaction>
</comment>
<keyword evidence="3" id="KW-0723">Serine/threonine-protein kinase</keyword>
<evidence type="ECO:0000256" key="8">
    <source>
        <dbReference type="ARBA" id="ARBA00022777"/>
    </source>
</evidence>
<evidence type="ECO:0000259" key="16">
    <source>
        <dbReference type="PROSITE" id="PS50222"/>
    </source>
</evidence>
<keyword evidence="7" id="KW-0547">Nucleotide-binding</keyword>
<sequence length="856" mass="94938">MYYGHATYGHGHAGVYRYPTGVPQTQHAIYRAPQQQQPAVVHAHGGVTYHTQAPAVTYTRQTTHNTTIHAAAPTGVTRHVEQYVAQPTTTAQQFVHAVSKTPAPAPSSSVIQAPQVITHERQASLPSMTQTGVLLRQSPNVELGQSIYLQANSQLGTLEGVIEGFNGRPLSDCNDIFDAYDGSKSGKLDKADTPEAVNTVLDSLRLAGMIIPGMVEWLFEKFDREQKGHITKEEFPKFVRILLVDARDRLAPPAFRFNRQFFQQGRRHLPLQQKYEVQQKLGQGAFGAVFKVKCKVSGVFRCGKQIPKASAAMSPELIDMETAVLRRLDHPNIMKFYETFEDPQNLWLIMEYISGGTLLDQMLERFQRNDTYTEGEAHEIIRSLLKAVAHCHANKVMHKDLKPDNVMVPDDGLGGGGIDLKVIDFGLAEMFMGTQQSSQAAGTPYYMAPEVFNRRFDSKCDIWSIGVLLYMLLTAHFPFDAPNREEYQKVVNTNPLQFPSKLFKFVSEDGKDLISKMLSKDPTKRLTASDCLRHKWFEKQLEKSGMEGATKSSRSTTSKGARRKMLAEKKLSVLPQFETKEDLESDYSPATPFTASLAGGVSAEGEEGLAGSINKGFKKALSFAPKKGTKGSSEKGGDSEREGPSSPQHSGNELSPQTSARKSNLKKSVSMQSKSSASPKMPRLYQAFKEFASKNTFQRVLLCLVSVNIDHSIFHRAPEHFRLLDTDHDGYISLDELEASLKTNKNIPEKELKSILAAMDSDKDGRIAYTEFLAAVFDPTQPAAEPHLRSAFGLLDRDGDGNLSEQDLLVVSTSEGLNVRTGTQDANTAVKGLFKAMDLNRDGRVTFEDFLAYLRQ</sequence>
<dbReference type="PROSITE" id="PS50222">
    <property type="entry name" value="EF_HAND_2"/>
    <property type="match status" value="5"/>
</dbReference>
<dbReference type="Pfam" id="PF13202">
    <property type="entry name" value="EF-hand_5"/>
    <property type="match status" value="1"/>
</dbReference>
<evidence type="ECO:0000256" key="11">
    <source>
        <dbReference type="ARBA" id="ARBA00024334"/>
    </source>
</evidence>
<evidence type="ECO:0000259" key="15">
    <source>
        <dbReference type="PROSITE" id="PS50011"/>
    </source>
</evidence>
<dbReference type="FunFam" id="3.30.200.20:FF:000315">
    <property type="entry name" value="Calcium-dependent protein kinase 3"/>
    <property type="match status" value="1"/>
</dbReference>
<dbReference type="SMART" id="SM00054">
    <property type="entry name" value="EFh"/>
    <property type="match status" value="6"/>
</dbReference>
<feature type="domain" description="Protein kinase" evidence="15">
    <location>
        <begin position="275"/>
        <end position="537"/>
    </location>
</feature>
<dbReference type="SMART" id="SM00220">
    <property type="entry name" value="S_TKc"/>
    <property type="match status" value="1"/>
</dbReference>
<comment type="similarity">
    <text evidence="11">Belongs to the protein kinase superfamily. Ser/Thr protein kinase family. CDPK subfamily.</text>
</comment>
<feature type="domain" description="EF-hand" evidence="16">
    <location>
        <begin position="825"/>
        <end position="856"/>
    </location>
</feature>
<evidence type="ECO:0000256" key="14">
    <source>
        <dbReference type="SAM" id="MobiDB-lite"/>
    </source>
</evidence>
<dbReference type="EC" id="2.7.11.1" evidence="2"/>